<gene>
    <name evidence="1" type="ORF">BP5796_09808</name>
</gene>
<evidence type="ECO:0000313" key="2">
    <source>
        <dbReference type="Proteomes" id="UP000256328"/>
    </source>
</evidence>
<sequence>MQYVVTPASDGEWQFGASRMPTRSHRTGLREELRATQRPMRIQLGHLIFAWDSLCNHGLVLLESPRGTRSAVHEVSPPAEGLRIRYDAALEIRWS</sequence>
<dbReference type="EMBL" id="PDLN01000014">
    <property type="protein sequence ID" value="RDW67059.1"/>
    <property type="molecule type" value="Genomic_DNA"/>
</dbReference>
<comment type="caution">
    <text evidence="1">The sequence shown here is derived from an EMBL/GenBank/DDBJ whole genome shotgun (WGS) entry which is preliminary data.</text>
</comment>
<organism evidence="1 2">
    <name type="scientific">Coleophoma crateriformis</name>
    <dbReference type="NCBI Taxonomy" id="565419"/>
    <lineage>
        <taxon>Eukaryota</taxon>
        <taxon>Fungi</taxon>
        <taxon>Dikarya</taxon>
        <taxon>Ascomycota</taxon>
        <taxon>Pezizomycotina</taxon>
        <taxon>Leotiomycetes</taxon>
        <taxon>Helotiales</taxon>
        <taxon>Dermateaceae</taxon>
        <taxon>Coleophoma</taxon>
    </lineage>
</organism>
<dbReference type="AlphaFoldDB" id="A0A3D8QZ52"/>
<protein>
    <submittedName>
        <fullName evidence="1">Uncharacterized protein</fullName>
    </submittedName>
</protein>
<proteinExistence type="predicted"/>
<reference evidence="1 2" key="1">
    <citation type="journal article" date="2018" name="IMA Fungus">
        <title>IMA Genome-F 9: Draft genome sequence of Annulohypoxylon stygium, Aspergillus mulundensis, Berkeleyomyces basicola (syn. Thielaviopsis basicola), Ceratocystis smalleyi, two Cercospora beticola strains, Coleophoma cylindrospora, Fusarium fracticaudum, Phialophora cf. hyalina, and Morchella septimelata.</title>
        <authorList>
            <person name="Wingfield B.D."/>
            <person name="Bills G.F."/>
            <person name="Dong Y."/>
            <person name="Huang W."/>
            <person name="Nel W.J."/>
            <person name="Swalarsk-Parry B.S."/>
            <person name="Vaghefi N."/>
            <person name="Wilken P.M."/>
            <person name="An Z."/>
            <person name="de Beer Z.W."/>
            <person name="De Vos L."/>
            <person name="Chen L."/>
            <person name="Duong T.A."/>
            <person name="Gao Y."/>
            <person name="Hammerbacher A."/>
            <person name="Kikkert J.R."/>
            <person name="Li Y."/>
            <person name="Li H."/>
            <person name="Li K."/>
            <person name="Li Q."/>
            <person name="Liu X."/>
            <person name="Ma X."/>
            <person name="Naidoo K."/>
            <person name="Pethybridge S.J."/>
            <person name="Sun J."/>
            <person name="Steenkamp E.T."/>
            <person name="van der Nest M.A."/>
            <person name="van Wyk S."/>
            <person name="Wingfield M.J."/>
            <person name="Xiong C."/>
            <person name="Yue Q."/>
            <person name="Zhang X."/>
        </authorList>
    </citation>
    <scope>NUCLEOTIDE SEQUENCE [LARGE SCALE GENOMIC DNA]</scope>
    <source>
        <strain evidence="1 2">BP5796</strain>
    </source>
</reference>
<dbReference type="Proteomes" id="UP000256328">
    <property type="component" value="Unassembled WGS sequence"/>
</dbReference>
<accession>A0A3D8QZ52</accession>
<evidence type="ECO:0000313" key="1">
    <source>
        <dbReference type="EMBL" id="RDW67059.1"/>
    </source>
</evidence>
<name>A0A3D8QZ52_9HELO</name>
<keyword evidence="2" id="KW-1185">Reference proteome</keyword>